<feature type="non-terminal residue" evidence="2">
    <location>
        <position position="84"/>
    </location>
</feature>
<feature type="compositionally biased region" description="Basic residues" evidence="1">
    <location>
        <begin position="18"/>
        <end position="34"/>
    </location>
</feature>
<feature type="region of interest" description="Disordered" evidence="1">
    <location>
        <begin position="1"/>
        <end position="84"/>
    </location>
</feature>
<protein>
    <submittedName>
        <fullName evidence="2">Uncharacterized protein</fullName>
    </submittedName>
</protein>
<evidence type="ECO:0000256" key="1">
    <source>
        <dbReference type="SAM" id="MobiDB-lite"/>
    </source>
</evidence>
<dbReference type="AlphaFoldDB" id="A0A6J4T739"/>
<sequence>DPRARTDAAGSTHDLARGGRRLRRRRGVARRRGKRPGDRGQSTARGGADQAPPAAGSRRAELDAAGRPGGGRPGHAPDRRVPLV</sequence>
<feature type="non-terminal residue" evidence="2">
    <location>
        <position position="1"/>
    </location>
</feature>
<reference evidence="2" key="1">
    <citation type="submission" date="2020-02" db="EMBL/GenBank/DDBJ databases">
        <authorList>
            <person name="Meier V. D."/>
        </authorList>
    </citation>
    <scope>NUCLEOTIDE SEQUENCE</scope>
    <source>
        <strain evidence="2">AVDCRST_MAG45</strain>
    </source>
</reference>
<organism evidence="2">
    <name type="scientific">uncultured Solirubrobacterales bacterium</name>
    <dbReference type="NCBI Taxonomy" id="768556"/>
    <lineage>
        <taxon>Bacteria</taxon>
        <taxon>Bacillati</taxon>
        <taxon>Actinomycetota</taxon>
        <taxon>Thermoleophilia</taxon>
        <taxon>Solirubrobacterales</taxon>
        <taxon>environmental samples</taxon>
    </lineage>
</organism>
<name>A0A6J4T739_9ACTN</name>
<evidence type="ECO:0000313" key="2">
    <source>
        <dbReference type="EMBL" id="CAA9515783.1"/>
    </source>
</evidence>
<proteinExistence type="predicted"/>
<feature type="compositionally biased region" description="Basic and acidic residues" evidence="1">
    <location>
        <begin position="75"/>
        <end position="84"/>
    </location>
</feature>
<dbReference type="EMBL" id="CADCVU010000187">
    <property type="protein sequence ID" value="CAA9515783.1"/>
    <property type="molecule type" value="Genomic_DNA"/>
</dbReference>
<accession>A0A6J4T739</accession>
<gene>
    <name evidence="2" type="ORF">AVDCRST_MAG45-2194</name>
</gene>